<sequence>MSERRKIRVSLVRYLTYANQFETEGLVPTTSIWLPDRTCPSDMHKIVDGYAAAVSNLNAHTHPDYPYPPVSYVKSLVLCWGGINVLAQTPHQIRKQHDAVKSDSLRSKIRVYAISGQGDFSAWLRSEFPDAFYISSIHAWNQYGLATWAEISGEAHYGFDEGGPDGSKISKEWVKENIQIGPLERTYTDPEFVFEGDTPTFLGCPAFGSWGGRYGRTDPSKRVRHYGDAADRVVGADGRTYKSNQATVWRIRWSMIGEFEKVNHHPVVLVNEHEGLEPLWLEVEAGKSVRLDVLRWFQYEEPSVEVWSAHKFTAKLEIEEVLEPDGRVFVVRVPLADKCCVEFKTWKPVTRGQVLHILATYNRVLIQTVNSSVK</sequence>
<dbReference type="AlphaFoldDB" id="A0A1Y2E4U6"/>
<dbReference type="RefSeq" id="XP_040717544.1">
    <property type="nucleotide sequence ID" value="XM_040861996.1"/>
</dbReference>
<gene>
    <name evidence="2" type="ORF">BCR38DRAFT_457082</name>
</gene>
<dbReference type="OrthoDB" id="3592035at2759"/>
<dbReference type="GO" id="GO:0016799">
    <property type="term" value="F:hydrolase activity, hydrolyzing N-glycosyl compounds"/>
    <property type="evidence" value="ECO:0007669"/>
    <property type="project" value="InterPro"/>
</dbReference>
<dbReference type="GeneID" id="63778208"/>
<accession>A0A1Y2E4U6</accession>
<name>A0A1Y2E4U6_9PEZI</name>
<evidence type="ECO:0000313" key="3">
    <source>
        <dbReference type="Proteomes" id="UP000193689"/>
    </source>
</evidence>
<feature type="domain" description="Cellulose-binding Sde182 nucleoside hydrolase-like" evidence="1">
    <location>
        <begin position="76"/>
        <end position="214"/>
    </location>
</feature>
<proteinExistence type="predicted"/>
<reference evidence="2 3" key="1">
    <citation type="submission" date="2016-07" db="EMBL/GenBank/DDBJ databases">
        <title>Pervasive Adenine N6-methylation of Active Genes in Fungi.</title>
        <authorList>
            <consortium name="DOE Joint Genome Institute"/>
            <person name="Mondo S.J."/>
            <person name="Dannebaum R.O."/>
            <person name="Kuo R.C."/>
            <person name="Labutti K."/>
            <person name="Haridas S."/>
            <person name="Kuo A."/>
            <person name="Salamov A."/>
            <person name="Ahrendt S.R."/>
            <person name="Lipzen A."/>
            <person name="Sullivan W."/>
            <person name="Andreopoulos W.B."/>
            <person name="Clum A."/>
            <person name="Lindquist E."/>
            <person name="Daum C."/>
            <person name="Ramamoorthy G.K."/>
            <person name="Gryganskyi A."/>
            <person name="Culley D."/>
            <person name="Magnuson J.K."/>
            <person name="James T.Y."/>
            <person name="O'Malley M.A."/>
            <person name="Stajich J.E."/>
            <person name="Spatafora J.W."/>
            <person name="Visel A."/>
            <person name="Grigoriev I.V."/>
        </authorList>
    </citation>
    <scope>NUCLEOTIDE SEQUENCE [LARGE SCALE GENOMIC DNA]</scope>
    <source>
        <strain evidence="2 3">CBS 129021</strain>
    </source>
</reference>
<keyword evidence="3" id="KW-1185">Reference proteome</keyword>
<dbReference type="InterPro" id="IPR036452">
    <property type="entry name" value="Ribo_hydro-like"/>
</dbReference>
<protein>
    <recommendedName>
        <fullName evidence="1">Cellulose-binding Sde182 nucleoside hydrolase-like domain-containing protein</fullName>
    </recommendedName>
</protein>
<dbReference type="EMBL" id="MCFJ01000005">
    <property type="protein sequence ID" value="ORY66580.1"/>
    <property type="molecule type" value="Genomic_DNA"/>
</dbReference>
<dbReference type="InParanoid" id="A0A1Y2E4U6"/>
<dbReference type="STRING" id="1141098.A0A1Y2E4U6"/>
<evidence type="ECO:0000313" key="2">
    <source>
        <dbReference type="EMBL" id="ORY66580.1"/>
    </source>
</evidence>
<dbReference type="Pfam" id="PF07632">
    <property type="entry name" value="Sde182_NH-like"/>
    <property type="match status" value="1"/>
</dbReference>
<dbReference type="InterPro" id="IPR011483">
    <property type="entry name" value="Sde182_NH-like"/>
</dbReference>
<organism evidence="2 3">
    <name type="scientific">Pseudomassariella vexata</name>
    <dbReference type="NCBI Taxonomy" id="1141098"/>
    <lineage>
        <taxon>Eukaryota</taxon>
        <taxon>Fungi</taxon>
        <taxon>Dikarya</taxon>
        <taxon>Ascomycota</taxon>
        <taxon>Pezizomycotina</taxon>
        <taxon>Sordariomycetes</taxon>
        <taxon>Xylariomycetidae</taxon>
        <taxon>Amphisphaeriales</taxon>
        <taxon>Pseudomassariaceae</taxon>
        <taxon>Pseudomassariella</taxon>
    </lineage>
</organism>
<dbReference type="Proteomes" id="UP000193689">
    <property type="component" value="Unassembled WGS sequence"/>
</dbReference>
<dbReference type="Gene3D" id="3.90.245.10">
    <property type="entry name" value="Ribonucleoside hydrolase-like"/>
    <property type="match status" value="2"/>
</dbReference>
<comment type="caution">
    <text evidence="2">The sequence shown here is derived from an EMBL/GenBank/DDBJ whole genome shotgun (WGS) entry which is preliminary data.</text>
</comment>
<evidence type="ECO:0000259" key="1">
    <source>
        <dbReference type="Pfam" id="PF07632"/>
    </source>
</evidence>